<name>A0ABR6EKQ3_9ACTN</name>
<proteinExistence type="predicted"/>
<organism evidence="1 2">
    <name type="scientific">Streptomyces durbertensis</name>
    <dbReference type="NCBI Taxonomy" id="2448886"/>
    <lineage>
        <taxon>Bacteria</taxon>
        <taxon>Bacillati</taxon>
        <taxon>Actinomycetota</taxon>
        <taxon>Actinomycetes</taxon>
        <taxon>Kitasatosporales</taxon>
        <taxon>Streptomycetaceae</taxon>
        <taxon>Streptomyces</taxon>
    </lineage>
</organism>
<gene>
    <name evidence="1" type="ORF">GL263_20405</name>
</gene>
<evidence type="ECO:0000313" key="1">
    <source>
        <dbReference type="EMBL" id="MBB1245892.1"/>
    </source>
</evidence>
<dbReference type="Proteomes" id="UP000766698">
    <property type="component" value="Unassembled WGS sequence"/>
</dbReference>
<reference evidence="2" key="1">
    <citation type="journal article" date="2020" name="Syst. Appl. Microbiol.">
        <title>Streptomyces alkaliterrae sp. nov., isolated from an alkaline soil, and emended descriptions of Streptomyces alkaliphilus, Streptomyces calidiresistens and Streptomyces durbertensis.</title>
        <authorList>
            <person name="Swiecimska M."/>
            <person name="Golinska P."/>
            <person name="Nouioui I."/>
            <person name="Wypij M."/>
            <person name="Rai M."/>
            <person name="Sangal V."/>
            <person name="Goodfellow M."/>
        </authorList>
    </citation>
    <scope>NUCLEOTIDE SEQUENCE [LARGE SCALE GENOMIC DNA]</scope>
    <source>
        <strain evidence="2">DSM 104538</strain>
    </source>
</reference>
<dbReference type="EMBL" id="WMLF01000364">
    <property type="protein sequence ID" value="MBB1245892.1"/>
    <property type="molecule type" value="Genomic_DNA"/>
</dbReference>
<evidence type="ECO:0008006" key="3">
    <source>
        <dbReference type="Google" id="ProtNLM"/>
    </source>
</evidence>
<evidence type="ECO:0000313" key="2">
    <source>
        <dbReference type="Proteomes" id="UP000766698"/>
    </source>
</evidence>
<dbReference type="RefSeq" id="WP_182857181.1">
    <property type="nucleotide sequence ID" value="NZ_WMLF01000364.1"/>
</dbReference>
<protein>
    <recommendedName>
        <fullName evidence="3">DUF4267 domain-containing protein</fullName>
    </recommendedName>
</protein>
<comment type="caution">
    <text evidence="1">The sequence shown here is derived from an EMBL/GenBank/DDBJ whole genome shotgun (WGS) entry which is preliminary data.</text>
</comment>
<accession>A0ABR6EKQ3</accession>
<sequence>MDTRMLRAVGAATALYGLAVTARPEVLARPSGLTDQHGRVAEHTAVSLRPLGWRDAASGVAMLCAPSASAMRLAAAVRLAADFGDGVLLAATLPRDRRLKAVAISFGWGALTVVGLARRGTGGRRS</sequence>
<keyword evidence="2" id="KW-1185">Reference proteome</keyword>